<protein>
    <submittedName>
        <fullName evidence="2">Uncharacterized protein</fullName>
    </submittedName>
</protein>
<evidence type="ECO:0000313" key="2">
    <source>
        <dbReference type="EMBL" id="SNR55601.1"/>
    </source>
</evidence>
<proteinExistence type="predicted"/>
<sequence>MTEATKYQELAPGQRDNAPQGGEAQRIRFGGRQRDGWYVAKSQDSYVLSRHWPAQFDVRASTRLPRLRASRLARQIRQDIWRELQGLRGFSPVVQIVEEDAGMTVYAGGQLMAGPVPNGTQQRIQALLDDPARRARWSLWARNEGQG</sequence>
<dbReference type="Proteomes" id="UP000198417">
    <property type="component" value="Unassembled WGS sequence"/>
</dbReference>
<accession>A0A238XAK9</accession>
<keyword evidence="3" id="KW-1185">Reference proteome</keyword>
<dbReference type="EMBL" id="FZNN01000010">
    <property type="protein sequence ID" value="SNR55601.1"/>
    <property type="molecule type" value="Genomic_DNA"/>
</dbReference>
<feature type="region of interest" description="Disordered" evidence="1">
    <location>
        <begin position="1"/>
        <end position="23"/>
    </location>
</feature>
<evidence type="ECO:0000256" key="1">
    <source>
        <dbReference type="SAM" id="MobiDB-lite"/>
    </source>
</evidence>
<gene>
    <name evidence="2" type="ORF">SAMN06265370_11032</name>
</gene>
<evidence type="ECO:0000313" key="3">
    <source>
        <dbReference type="Proteomes" id="UP000198417"/>
    </source>
</evidence>
<dbReference type="RefSeq" id="WP_245840922.1">
    <property type="nucleotide sequence ID" value="NZ_FZNN01000010.1"/>
</dbReference>
<dbReference type="AlphaFoldDB" id="A0A238XAK9"/>
<reference evidence="2 3" key="1">
    <citation type="submission" date="2017-06" db="EMBL/GenBank/DDBJ databases">
        <authorList>
            <person name="Kim H.J."/>
            <person name="Triplett B.A."/>
        </authorList>
    </citation>
    <scope>NUCLEOTIDE SEQUENCE [LARGE SCALE GENOMIC DNA]</scope>
    <source>
        <strain evidence="2 3">DSM 29052</strain>
    </source>
</reference>
<organism evidence="2 3">
    <name type="scientific">Puniceibacterium sediminis</name>
    <dbReference type="NCBI Taxonomy" id="1608407"/>
    <lineage>
        <taxon>Bacteria</taxon>
        <taxon>Pseudomonadati</taxon>
        <taxon>Pseudomonadota</taxon>
        <taxon>Alphaproteobacteria</taxon>
        <taxon>Rhodobacterales</taxon>
        <taxon>Paracoccaceae</taxon>
        <taxon>Puniceibacterium</taxon>
    </lineage>
</organism>
<name>A0A238XAK9_9RHOB</name>